<dbReference type="AlphaFoldDB" id="A0A6P6RQP3"/>
<keyword evidence="1" id="KW-0175">Coiled coil</keyword>
<evidence type="ECO:0000313" key="3">
    <source>
        <dbReference type="Proteomes" id="UP000515125"/>
    </source>
</evidence>
<reference evidence="4" key="1">
    <citation type="submission" date="2025-08" db="UniProtKB">
        <authorList>
            <consortium name="RefSeq"/>
        </authorList>
    </citation>
    <scope>IDENTIFICATION</scope>
</reference>
<evidence type="ECO:0000313" key="4">
    <source>
        <dbReference type="RefSeq" id="XP_026190101.1"/>
    </source>
</evidence>
<keyword evidence="3" id="KW-1185">Reference proteome</keyword>
<dbReference type="RefSeq" id="XP_026190101.1">
    <property type="nucleotide sequence ID" value="XM_026334316.1"/>
</dbReference>
<feature type="coiled-coil region" evidence="1">
    <location>
        <begin position="38"/>
        <end position="82"/>
    </location>
</feature>
<protein>
    <submittedName>
        <fullName evidence="4">Uncharacterized protein LOC34621257</fullName>
    </submittedName>
</protein>
<organism evidence="3 4">
    <name type="scientific">Cyclospora cayetanensis</name>
    <dbReference type="NCBI Taxonomy" id="88456"/>
    <lineage>
        <taxon>Eukaryota</taxon>
        <taxon>Sar</taxon>
        <taxon>Alveolata</taxon>
        <taxon>Apicomplexa</taxon>
        <taxon>Conoidasida</taxon>
        <taxon>Coccidia</taxon>
        <taxon>Eucoccidiorida</taxon>
        <taxon>Eimeriorina</taxon>
        <taxon>Eimeriidae</taxon>
        <taxon>Cyclospora</taxon>
    </lineage>
</organism>
<gene>
    <name evidence="4" type="primary">LOC34621257</name>
</gene>
<dbReference type="GeneID" id="34621257"/>
<evidence type="ECO:0000256" key="2">
    <source>
        <dbReference type="SAM" id="MobiDB-lite"/>
    </source>
</evidence>
<sequence>MLVLNLNLYQQLLELSEAKTEESFSQFMQQLVAEEKLLDTEEQQHDAKLQQLRTLEAADAYLQASRRQIAVLKAELDAEKRSSDEAYSIPKKEPQKYLDFDRMNLLKALQQLKQEERLHEIREREQVNTIRAIAEETQTLEQSLTSYRRRLHELHSPNGAERRLPEKVRPQEQQRRAMPQQLEQLIQEVLSLRSTPDAFEATHEDATSFGGRTVAGGAEAEEAAFAETVQLWQRQMEALRMTVDLRITHPSAFAMAHLGEVSLRLRTWEVTSQNAMRKIEQATSAEGSAGPLSNSPKSNRIAEVQLSFLRAFKAMRTGALSFRNAVAEANKELTRLETLEQLQALGSKALQEAIAGVPMVRLTWRRKQWHTRQRIQQAKQLIGSPGSGGTLVKEWNHTYLPPVAVLIKEAAKHEHYTRALTKLEGFIKSILQQEVLQLFMEALETADARRHACQGDEVAVSELSWAQLTALNKQCYPISSILLQYGDLEERFYSECRQPRGNGIPTQLHAWGPPMEQPGIWQREKVLIIGKDADNIREGRHEKAKVTGGLTSMLESQTLDIRVVPQHAEASEKPRTVHTQRAARQEKGAVSEIEAGRNVDGKETSGVEKGE</sequence>
<name>A0A6P6RQP3_9EIME</name>
<feature type="region of interest" description="Disordered" evidence="2">
    <location>
        <begin position="567"/>
        <end position="611"/>
    </location>
</feature>
<evidence type="ECO:0000256" key="1">
    <source>
        <dbReference type="SAM" id="Coils"/>
    </source>
</evidence>
<dbReference type="Proteomes" id="UP000515125">
    <property type="component" value="Unplaced"/>
</dbReference>
<proteinExistence type="predicted"/>
<accession>A0A6P6RQP3</accession>
<feature type="compositionally biased region" description="Basic and acidic residues" evidence="2">
    <location>
        <begin position="583"/>
        <end position="611"/>
    </location>
</feature>